<comment type="caution">
    <text evidence="1">The sequence shown here is derived from an EMBL/GenBank/DDBJ whole genome shotgun (WGS) entry which is preliminary data.</text>
</comment>
<evidence type="ECO:0000313" key="1">
    <source>
        <dbReference type="EMBL" id="GAA5528681.1"/>
    </source>
</evidence>
<accession>A0ABP9X1I5</accession>
<evidence type="ECO:0008006" key="3">
    <source>
        <dbReference type="Google" id="ProtNLM"/>
    </source>
</evidence>
<name>A0ABP9X1I5_9CHLR</name>
<dbReference type="EMBL" id="BAABRU010000008">
    <property type="protein sequence ID" value="GAA5528681.1"/>
    <property type="molecule type" value="Genomic_DNA"/>
</dbReference>
<organism evidence="1 2">
    <name type="scientific">Herpetosiphon gulosus</name>
    <dbReference type="NCBI Taxonomy" id="1973496"/>
    <lineage>
        <taxon>Bacteria</taxon>
        <taxon>Bacillati</taxon>
        <taxon>Chloroflexota</taxon>
        <taxon>Chloroflexia</taxon>
        <taxon>Herpetosiphonales</taxon>
        <taxon>Herpetosiphonaceae</taxon>
        <taxon>Herpetosiphon</taxon>
    </lineage>
</organism>
<keyword evidence="2" id="KW-1185">Reference proteome</keyword>
<gene>
    <name evidence="1" type="ORF">Hgul01_02483</name>
</gene>
<reference evidence="1 2" key="1">
    <citation type="submission" date="2024-02" db="EMBL/GenBank/DDBJ databases">
        <title>Herpetosiphon gulosus NBRC 112829.</title>
        <authorList>
            <person name="Ichikawa N."/>
            <person name="Katano-Makiyama Y."/>
            <person name="Hidaka K."/>
        </authorList>
    </citation>
    <scope>NUCLEOTIDE SEQUENCE [LARGE SCALE GENOMIC DNA]</scope>
    <source>
        <strain evidence="1 2">NBRC 112829</strain>
    </source>
</reference>
<protein>
    <recommendedName>
        <fullName evidence="3">Beta-galactosidase</fullName>
    </recommendedName>
</protein>
<sequence length="155" mass="17742">MLQAQYSSWTGRKLEIRSAYANQITVEFKGWRDNAQWQIEQTTYTLSRAKGKGYPLVISANGQELMRVARVSMWKTTLEGHYANQPLRFERPSIWKSGYHVYLNGLMIGEVKTEGFWQRTMSANFNSPQPYDLQLGCLMLAIGIWRREAASAAAA</sequence>
<evidence type="ECO:0000313" key="2">
    <source>
        <dbReference type="Proteomes" id="UP001428290"/>
    </source>
</evidence>
<dbReference type="Proteomes" id="UP001428290">
    <property type="component" value="Unassembled WGS sequence"/>
</dbReference>
<proteinExistence type="predicted"/>
<dbReference type="RefSeq" id="WP_345722299.1">
    <property type="nucleotide sequence ID" value="NZ_BAABRU010000008.1"/>
</dbReference>